<name>Q0SEY9_RHOJR</name>
<dbReference type="KEGG" id="rha:RHA1_ro02090"/>
<dbReference type="Proteomes" id="UP000008710">
    <property type="component" value="Chromosome"/>
</dbReference>
<feature type="compositionally biased region" description="Basic and acidic residues" evidence="1">
    <location>
        <begin position="15"/>
        <end position="25"/>
    </location>
</feature>
<evidence type="ECO:0000313" key="3">
    <source>
        <dbReference type="Proteomes" id="UP000008710"/>
    </source>
</evidence>
<evidence type="ECO:0000256" key="1">
    <source>
        <dbReference type="SAM" id="MobiDB-lite"/>
    </source>
</evidence>
<reference evidence="3" key="1">
    <citation type="journal article" date="2006" name="Proc. Natl. Acad. Sci. U.S.A.">
        <title>The complete genome of Rhodococcus sp. RHA1 provides insights into a catabolic powerhouse.</title>
        <authorList>
            <person name="McLeod M.P."/>
            <person name="Warren R.L."/>
            <person name="Hsiao W.W.L."/>
            <person name="Araki N."/>
            <person name="Myhre M."/>
            <person name="Fernandes C."/>
            <person name="Miyazawa D."/>
            <person name="Wong W."/>
            <person name="Lillquist A.L."/>
            <person name="Wang D."/>
            <person name="Dosanjh M."/>
            <person name="Hara H."/>
            <person name="Petrescu A."/>
            <person name="Morin R.D."/>
            <person name="Yang G."/>
            <person name="Stott J.M."/>
            <person name="Schein J.E."/>
            <person name="Shin H."/>
            <person name="Smailus D."/>
            <person name="Siddiqui A.S."/>
            <person name="Marra M.A."/>
            <person name="Jones S.J.M."/>
            <person name="Holt R."/>
            <person name="Brinkman F.S.L."/>
            <person name="Miyauchi K."/>
            <person name="Fukuda M."/>
            <person name="Davies J.E."/>
            <person name="Mohn W.W."/>
            <person name="Eltis L.D."/>
        </authorList>
    </citation>
    <scope>NUCLEOTIDE SEQUENCE [LARGE SCALE GENOMIC DNA]</scope>
    <source>
        <strain evidence="3">RHA1</strain>
    </source>
</reference>
<feature type="region of interest" description="Disordered" evidence="1">
    <location>
        <begin position="1"/>
        <end position="78"/>
    </location>
</feature>
<dbReference type="AlphaFoldDB" id="Q0SEY9"/>
<protein>
    <submittedName>
        <fullName evidence="2">Uncharacterized protein</fullName>
    </submittedName>
</protein>
<proteinExistence type="predicted"/>
<organism evidence="2 3">
    <name type="scientific">Rhodococcus jostii (strain RHA1)</name>
    <dbReference type="NCBI Taxonomy" id="101510"/>
    <lineage>
        <taxon>Bacteria</taxon>
        <taxon>Bacillati</taxon>
        <taxon>Actinomycetota</taxon>
        <taxon>Actinomycetes</taxon>
        <taxon>Mycobacteriales</taxon>
        <taxon>Nocardiaceae</taxon>
        <taxon>Rhodococcus</taxon>
    </lineage>
</organism>
<sequence>MFLLPGGVGARGVRATRDRGDDGVRSRTACLRTSPEKYPSSTHRVARTHVVPSSESAEARTRSTTELQGPASLTGFEPATTRSIVEVALACAPAQHVS</sequence>
<dbReference type="HOGENOM" id="CLU_2331804_0_0_11"/>
<dbReference type="EMBL" id="CP000431">
    <property type="protein sequence ID" value="ABG93897.1"/>
    <property type="molecule type" value="Genomic_DNA"/>
</dbReference>
<evidence type="ECO:0000313" key="2">
    <source>
        <dbReference type="EMBL" id="ABG93897.1"/>
    </source>
</evidence>
<feature type="compositionally biased region" description="Gly residues" evidence="1">
    <location>
        <begin position="1"/>
        <end position="10"/>
    </location>
</feature>
<gene>
    <name evidence="2" type="ordered locus">RHA1_ro02090</name>
</gene>
<accession>Q0SEY9</accession>